<feature type="domain" description="Aldehyde dehydrogenase" evidence="8">
    <location>
        <begin position="3"/>
        <end position="269"/>
    </location>
</feature>
<comment type="catalytic activity">
    <reaction evidence="6 7">
        <text>L-glutamate 5-semialdehyde + phosphate + NADP(+) = L-glutamyl 5-phosphate + NADPH + H(+)</text>
        <dbReference type="Rhea" id="RHEA:19541"/>
        <dbReference type="ChEBI" id="CHEBI:15378"/>
        <dbReference type="ChEBI" id="CHEBI:43474"/>
        <dbReference type="ChEBI" id="CHEBI:57783"/>
        <dbReference type="ChEBI" id="CHEBI:58066"/>
        <dbReference type="ChEBI" id="CHEBI:58274"/>
        <dbReference type="ChEBI" id="CHEBI:58349"/>
        <dbReference type="EC" id="1.2.1.41"/>
    </reaction>
</comment>
<dbReference type="PATRIC" id="fig|742726.3.peg.2540"/>
<comment type="similarity">
    <text evidence="7">Belongs to the gamma-glutamyl phosphate reductase family.</text>
</comment>
<proteinExistence type="inferred from homology"/>
<keyword evidence="5 7" id="KW-0560">Oxidoreductase</keyword>
<dbReference type="PIRSF" id="PIRSF000151">
    <property type="entry name" value="GPR"/>
    <property type="match status" value="1"/>
</dbReference>
<dbReference type="SUPFAM" id="SSF53720">
    <property type="entry name" value="ALDH-like"/>
    <property type="match status" value="1"/>
</dbReference>
<dbReference type="HAMAP" id="MF_00412">
    <property type="entry name" value="ProA"/>
    <property type="match status" value="1"/>
</dbReference>
<name>K0XF04_9BACT</name>
<organism evidence="9 10">
    <name type="scientific">Barnesiella intestinihominis YIT 11860</name>
    <dbReference type="NCBI Taxonomy" id="742726"/>
    <lineage>
        <taxon>Bacteria</taxon>
        <taxon>Pseudomonadati</taxon>
        <taxon>Bacteroidota</taxon>
        <taxon>Bacteroidia</taxon>
        <taxon>Bacteroidales</taxon>
        <taxon>Barnesiellaceae</taxon>
        <taxon>Barnesiella</taxon>
    </lineage>
</organism>
<comment type="caution">
    <text evidence="9">The sequence shown here is derived from an EMBL/GenBank/DDBJ whole genome shotgun (WGS) entry which is preliminary data.</text>
</comment>
<dbReference type="OrthoDB" id="9809970at2"/>
<dbReference type="GO" id="GO:0005737">
    <property type="term" value="C:cytoplasm"/>
    <property type="evidence" value="ECO:0007669"/>
    <property type="project" value="UniProtKB-SubCell"/>
</dbReference>
<evidence type="ECO:0000259" key="8">
    <source>
        <dbReference type="Pfam" id="PF00171"/>
    </source>
</evidence>
<dbReference type="EMBL" id="ADLE01000016">
    <property type="protein sequence ID" value="EJZ62515.1"/>
    <property type="molecule type" value="Genomic_DNA"/>
</dbReference>
<dbReference type="Gene3D" id="3.40.309.10">
    <property type="entry name" value="Aldehyde Dehydrogenase, Chain A, domain 2"/>
    <property type="match status" value="1"/>
</dbReference>
<dbReference type="NCBIfam" id="NF001221">
    <property type="entry name" value="PRK00197.1"/>
    <property type="match status" value="1"/>
</dbReference>
<evidence type="ECO:0000256" key="7">
    <source>
        <dbReference type="HAMAP-Rule" id="MF_00412"/>
    </source>
</evidence>
<evidence type="ECO:0000256" key="3">
    <source>
        <dbReference type="ARBA" id="ARBA00022650"/>
    </source>
</evidence>
<dbReference type="Pfam" id="PF00171">
    <property type="entry name" value="Aldedh"/>
    <property type="match status" value="1"/>
</dbReference>
<comment type="function">
    <text evidence="7">Catalyzes the NADPH-dependent reduction of L-glutamate 5-phosphate into L-glutamate 5-semialdehyde and phosphate. The product spontaneously undergoes cyclization to form 1-pyrroline-5-carboxylate.</text>
</comment>
<dbReference type="InterPro" id="IPR000965">
    <property type="entry name" value="GPR_dom"/>
</dbReference>
<comment type="pathway">
    <text evidence="1 7">Amino-acid biosynthesis; L-proline biosynthesis; L-glutamate 5-semialdehyde from L-glutamate: step 2/2.</text>
</comment>
<sequence>MTADVSHIFENARVAARKLNLVDTETIDKILLAVADEAEKEVDYILQENCRDLALMPKTDPKYDRLMLSRERILGITADMRKVAGLPSPLGRILASFDRPNGMRIEKVSVPFGVIGIIYEARPNVTFDVFSLCLKSGNVCILKGGSDAQYSNNAIINIINKVLISYGIDSNTATLLPNDHSFTDKLLTAVGQVDLIIPRGSGRLINYVREHALVPVIETGAGICHTYFDSDGDLEKGRNIVFNAKTRRVSVCNALDCLIIHKERLSDLASLCKPLSEKNVLIYADPKAYGALSGKYPESLLQPATDDSFGTEFLDYKMAVKTVDSFEEALAHIARYSSKHSESIITENESHKQRFAHEVDAACVYTNVSTAFTDGGQFGFGAEIGISTQKLHARGPMALPELTTYKYIISGNGQTRQ</sequence>
<dbReference type="InterPro" id="IPR016161">
    <property type="entry name" value="Ald_DH/histidinol_DH"/>
</dbReference>
<dbReference type="GeneID" id="77849620"/>
<dbReference type="STRING" id="742726.HMPREF9448_02430"/>
<dbReference type="HOGENOM" id="CLU_030231_0_0_10"/>
<evidence type="ECO:0000313" key="9">
    <source>
        <dbReference type="EMBL" id="EJZ62515.1"/>
    </source>
</evidence>
<evidence type="ECO:0000256" key="2">
    <source>
        <dbReference type="ARBA" id="ARBA00022605"/>
    </source>
</evidence>
<dbReference type="InterPro" id="IPR012134">
    <property type="entry name" value="Glu-5-SA_DH"/>
</dbReference>
<dbReference type="GO" id="GO:0004350">
    <property type="term" value="F:glutamate-5-semialdehyde dehydrogenase activity"/>
    <property type="evidence" value="ECO:0007669"/>
    <property type="project" value="UniProtKB-UniRule"/>
</dbReference>
<dbReference type="InterPro" id="IPR015590">
    <property type="entry name" value="Aldehyde_DH_dom"/>
</dbReference>
<dbReference type="EC" id="1.2.1.41" evidence="7"/>
<dbReference type="PANTHER" id="PTHR11063:SF8">
    <property type="entry name" value="DELTA-1-PYRROLINE-5-CARBOXYLATE SYNTHASE"/>
    <property type="match status" value="1"/>
</dbReference>
<evidence type="ECO:0000313" key="10">
    <source>
        <dbReference type="Proteomes" id="UP000006044"/>
    </source>
</evidence>
<comment type="subcellular location">
    <subcellularLocation>
        <location evidence="7">Cytoplasm</location>
    </subcellularLocation>
</comment>
<keyword evidence="2 7" id="KW-0028">Amino-acid biosynthesis</keyword>
<dbReference type="eggNOG" id="COG0014">
    <property type="taxonomic scope" value="Bacteria"/>
</dbReference>
<dbReference type="Proteomes" id="UP000006044">
    <property type="component" value="Unassembled WGS sequence"/>
</dbReference>
<gene>
    <name evidence="7" type="primary">proA</name>
    <name evidence="9" type="ORF">HMPREF9448_02430</name>
</gene>
<accession>K0XF04</accession>
<dbReference type="InterPro" id="IPR016162">
    <property type="entry name" value="Ald_DH_N"/>
</dbReference>
<evidence type="ECO:0000256" key="1">
    <source>
        <dbReference type="ARBA" id="ARBA00004985"/>
    </source>
</evidence>
<dbReference type="NCBIfam" id="TIGR00407">
    <property type="entry name" value="proA"/>
    <property type="match status" value="1"/>
</dbReference>
<evidence type="ECO:0000256" key="4">
    <source>
        <dbReference type="ARBA" id="ARBA00022857"/>
    </source>
</evidence>
<dbReference type="InterPro" id="IPR016163">
    <property type="entry name" value="Ald_DH_C"/>
</dbReference>
<keyword evidence="3 7" id="KW-0641">Proline biosynthesis</keyword>
<dbReference type="UniPathway" id="UPA00098">
    <property type="reaction ID" value="UER00360"/>
</dbReference>
<dbReference type="InterPro" id="IPR020593">
    <property type="entry name" value="G-glutamylP_reductase_CS"/>
</dbReference>
<dbReference type="RefSeq" id="WP_008862816.1">
    <property type="nucleotide sequence ID" value="NZ_JH815205.1"/>
</dbReference>
<keyword evidence="10" id="KW-1185">Reference proteome</keyword>
<protein>
    <recommendedName>
        <fullName evidence="7">Gamma-glutamyl phosphate reductase</fullName>
        <shortName evidence="7">GPR</shortName>
        <ecNumber evidence="7">1.2.1.41</ecNumber>
    </recommendedName>
    <alternativeName>
        <fullName evidence="7">Glutamate-5-semialdehyde dehydrogenase</fullName>
    </alternativeName>
    <alternativeName>
        <fullName evidence="7">Glutamyl-gamma-semialdehyde dehydrogenase</fullName>
        <shortName evidence="7">GSA dehydrogenase</shortName>
    </alternativeName>
</protein>
<reference evidence="9 10" key="1">
    <citation type="submission" date="2012-08" db="EMBL/GenBank/DDBJ databases">
        <title>The Genome Sequence of Barnesiella intestinihominis YIT 11860.</title>
        <authorList>
            <consortium name="The Broad Institute Genome Sequencing Platform"/>
            <person name="Earl A."/>
            <person name="Ward D."/>
            <person name="Feldgarden M."/>
            <person name="Gevers D."/>
            <person name="Morotomi M."/>
            <person name="Walker B."/>
            <person name="Young S.K."/>
            <person name="Zeng Q."/>
            <person name="Gargeya S."/>
            <person name="Fitzgerald M."/>
            <person name="Haas B."/>
            <person name="Abouelleil A."/>
            <person name="Alvarado L."/>
            <person name="Arachchi H.M."/>
            <person name="Berlin A.M."/>
            <person name="Chapman S.B."/>
            <person name="Goldberg J."/>
            <person name="Griggs A."/>
            <person name="Gujja S."/>
            <person name="Hansen M."/>
            <person name="Howarth C."/>
            <person name="Imamovic A."/>
            <person name="Larimer J."/>
            <person name="McCowen C."/>
            <person name="Montmayeur A."/>
            <person name="Murphy C."/>
            <person name="Neiman D."/>
            <person name="Pearson M."/>
            <person name="Priest M."/>
            <person name="Roberts A."/>
            <person name="Saif S."/>
            <person name="Shea T."/>
            <person name="Sisk P."/>
            <person name="Sykes S."/>
            <person name="Wortman J."/>
            <person name="Nusbaum C."/>
            <person name="Birren B."/>
        </authorList>
    </citation>
    <scope>NUCLEOTIDE SEQUENCE [LARGE SCALE GENOMIC DNA]</scope>
    <source>
        <strain evidence="9 10">YIT 11860</strain>
    </source>
</reference>
<dbReference type="CDD" id="cd07079">
    <property type="entry name" value="ALDH_F18-19_ProA-GPR"/>
    <property type="match status" value="1"/>
</dbReference>
<dbReference type="Gene3D" id="3.40.605.10">
    <property type="entry name" value="Aldehyde Dehydrogenase, Chain A, domain 1"/>
    <property type="match status" value="1"/>
</dbReference>
<dbReference type="GO" id="GO:0055129">
    <property type="term" value="P:L-proline biosynthetic process"/>
    <property type="evidence" value="ECO:0007669"/>
    <property type="project" value="UniProtKB-UniRule"/>
</dbReference>
<dbReference type="AlphaFoldDB" id="K0XF04"/>
<keyword evidence="7" id="KW-0963">Cytoplasm</keyword>
<keyword evidence="4 7" id="KW-0521">NADP</keyword>
<dbReference type="GO" id="GO:0050661">
    <property type="term" value="F:NADP binding"/>
    <property type="evidence" value="ECO:0007669"/>
    <property type="project" value="InterPro"/>
</dbReference>
<dbReference type="PANTHER" id="PTHR11063">
    <property type="entry name" value="GLUTAMATE SEMIALDEHYDE DEHYDROGENASE"/>
    <property type="match status" value="1"/>
</dbReference>
<evidence type="ECO:0000256" key="6">
    <source>
        <dbReference type="ARBA" id="ARBA00049024"/>
    </source>
</evidence>
<evidence type="ECO:0000256" key="5">
    <source>
        <dbReference type="ARBA" id="ARBA00023002"/>
    </source>
</evidence>
<dbReference type="PROSITE" id="PS01223">
    <property type="entry name" value="PROA"/>
    <property type="match status" value="1"/>
</dbReference>